<evidence type="ECO:0000313" key="8">
    <source>
        <dbReference type="WBParaSite" id="BXY_1668700.1"/>
    </source>
</evidence>
<dbReference type="GO" id="GO:0006897">
    <property type="term" value="P:endocytosis"/>
    <property type="evidence" value="ECO:0007669"/>
    <property type="project" value="TreeGrafter"/>
</dbReference>
<dbReference type="InterPro" id="IPR003392">
    <property type="entry name" value="PTHD_SSD"/>
</dbReference>
<dbReference type="PANTHER" id="PTHR10796">
    <property type="entry name" value="PATCHED-RELATED"/>
    <property type="match status" value="1"/>
</dbReference>
<dbReference type="Pfam" id="PF10259">
    <property type="entry name" value="Rogdi_lz"/>
    <property type="match status" value="1"/>
</dbReference>
<dbReference type="PANTHER" id="PTHR10796:SF181">
    <property type="entry name" value="SSD DOMAIN-CONTAINING PROTEIN"/>
    <property type="match status" value="1"/>
</dbReference>
<name>A0A1I7SUG5_BURXY</name>
<dbReference type="Proteomes" id="UP000095284">
    <property type="component" value="Unplaced"/>
</dbReference>
<dbReference type="InterPro" id="IPR000731">
    <property type="entry name" value="SSD"/>
</dbReference>
<dbReference type="Pfam" id="PF02460">
    <property type="entry name" value="Patched"/>
    <property type="match status" value="1"/>
</dbReference>
<dbReference type="eggNOG" id="KOG1934">
    <property type="taxonomic scope" value="Eukaryota"/>
</dbReference>
<protein>
    <submittedName>
        <fullName evidence="8">SSD domain-containing protein</fullName>
    </submittedName>
</protein>
<evidence type="ECO:0000313" key="7">
    <source>
        <dbReference type="Proteomes" id="UP000095284"/>
    </source>
</evidence>
<dbReference type="InterPro" id="IPR028241">
    <property type="entry name" value="RAVE2/Rogdi"/>
</dbReference>
<evidence type="ECO:0000256" key="2">
    <source>
        <dbReference type="ARBA" id="ARBA00005585"/>
    </source>
</evidence>
<keyword evidence="3" id="KW-0812">Transmembrane</keyword>
<sequence>MRFDCVERRFSRLFSRYILVVNRNPLPFLVIPFCLTLFLGVGLNRHTQAFVKDELDLYTPTGAMSRSEFKQLDRLFHINDTDPFYASRRYDIKRTGYIIITGNEEDEDILNPSVLSEAMHLWTIIQSMTVESDKKKFSYSSMCVKFPMPAEFGQTLSLFLSSNQSADQICVSNPMIEIFKFMLKPGQKLLTSALDENLLTQIGETMAMNTAEISQLLGGISLDKQGRISGAKAILLPYALRHATKEEDTIAEKWELKLANYLLTYQSPLIKTSWWTYETLAEESARDREQLIHMLIPCFLVVSLYTVMCCCVKSWIRSRPWLAIGGVLNAAMAIISAVGLLLLLRFKITSIAYSMPFIVFSVGVDNVFIILSSWRATDEKLRFEDRLSEAFGDAAVSITVTSLTDFISFIVGCFTPFPSVQMFCLYAVVAVVFTYFYQLTFFAATMVYTCKRECERRNCLTFQPTVPITTKPLPPNMPPLKYFPSNKEILKKETNTCLAIFFRTKYTDFVMNPYVRTVIVFGFILYLMTATYGCLHLKMGLEPYDLLPDNSYGKKTLKDVEKYFSEYGSYLHVWMYNLSHLNTGHKKLWSMIYDEIQLYEFTEYSGASDCWLRSFLEFMDKNGLDLNSTSFIYNLKNNFLKLPQFYKYKRDVRFTADKGYLEATRIPVQLRFVGSANQSKAMHLFRRLAETSEIPTGVYADFFQFAEQYNAVLPGTLSSIAIAALVVILVSLLLIPEPIAALWVTLSIGSINLGILGFMTYCSVRLDFISMVTIVMSIGFCVDFAAHLTYHYAKSPEEDVKEKVRSALYAVGPPILQSASSTAEICWVQSHSALQVLDQLESILFDISCRLNAVKKLNRVPPLRQSEPEPKTANLVAHANRDALSEVSMKHIRANGGVYKSRCVNHFKIPQLQACSALVVRTMGTLQKGRASYDEATKGAVYTLETSQLLCNVLKDVIKQLNECLQSLFAPELRTYQELFHSACVDNFEPAPPSDVLFSFYVSIDRLFLTAYQMTPTPNNSYSIASLHAEARLDSLTQLHQLLNKARLNASLLCSNLEMFHNYLD</sequence>
<keyword evidence="6" id="KW-0325">Glycoprotein</keyword>
<organism evidence="7 8">
    <name type="scientific">Bursaphelenchus xylophilus</name>
    <name type="common">Pinewood nematode worm</name>
    <name type="synonym">Aphelenchoides xylophilus</name>
    <dbReference type="NCBI Taxonomy" id="6326"/>
    <lineage>
        <taxon>Eukaryota</taxon>
        <taxon>Metazoa</taxon>
        <taxon>Ecdysozoa</taxon>
        <taxon>Nematoda</taxon>
        <taxon>Chromadorea</taxon>
        <taxon>Rhabditida</taxon>
        <taxon>Tylenchina</taxon>
        <taxon>Tylenchomorpha</taxon>
        <taxon>Aphelenchoidea</taxon>
        <taxon>Aphelenchoididae</taxon>
        <taxon>Bursaphelenchus</taxon>
    </lineage>
</organism>
<comment type="similarity">
    <text evidence="2">Belongs to the patched family.</text>
</comment>
<comment type="subcellular location">
    <subcellularLocation>
        <location evidence="1">Membrane</location>
        <topology evidence="1">Multi-pass membrane protein</topology>
    </subcellularLocation>
</comment>
<evidence type="ECO:0000256" key="1">
    <source>
        <dbReference type="ARBA" id="ARBA00004141"/>
    </source>
</evidence>
<evidence type="ECO:0000256" key="6">
    <source>
        <dbReference type="ARBA" id="ARBA00023180"/>
    </source>
</evidence>
<evidence type="ECO:0000256" key="3">
    <source>
        <dbReference type="ARBA" id="ARBA00022692"/>
    </source>
</evidence>
<evidence type="ECO:0000256" key="5">
    <source>
        <dbReference type="ARBA" id="ARBA00023136"/>
    </source>
</evidence>
<dbReference type="Gene3D" id="1.20.1640.10">
    <property type="entry name" value="Multidrug efflux transporter AcrB transmembrane domain"/>
    <property type="match status" value="2"/>
</dbReference>
<proteinExistence type="inferred from homology"/>
<dbReference type="WBParaSite" id="BXY_1668700.1">
    <property type="protein sequence ID" value="BXY_1668700.1"/>
    <property type="gene ID" value="BXY_1668700"/>
</dbReference>
<reference evidence="8" key="1">
    <citation type="submission" date="2016-11" db="UniProtKB">
        <authorList>
            <consortium name="WormBaseParasite"/>
        </authorList>
    </citation>
    <scope>IDENTIFICATION</scope>
</reference>
<keyword evidence="4" id="KW-1133">Transmembrane helix</keyword>
<dbReference type="GO" id="GO:0005886">
    <property type="term" value="C:plasma membrane"/>
    <property type="evidence" value="ECO:0007669"/>
    <property type="project" value="TreeGrafter"/>
</dbReference>
<dbReference type="GO" id="GO:0018996">
    <property type="term" value="P:molting cycle, collagen and cuticulin-based cuticle"/>
    <property type="evidence" value="ECO:0007669"/>
    <property type="project" value="TreeGrafter"/>
</dbReference>
<keyword evidence="5" id="KW-0472">Membrane</keyword>
<dbReference type="GO" id="GO:0030659">
    <property type="term" value="C:cytoplasmic vesicle membrane"/>
    <property type="evidence" value="ECO:0007669"/>
    <property type="project" value="TreeGrafter"/>
</dbReference>
<dbReference type="InterPro" id="IPR051697">
    <property type="entry name" value="Patched_domain-protein"/>
</dbReference>
<accession>A0A1I7SUG5</accession>
<evidence type="ECO:0000256" key="4">
    <source>
        <dbReference type="ARBA" id="ARBA00022989"/>
    </source>
</evidence>
<dbReference type="AlphaFoldDB" id="A0A1I7SUG5"/>
<dbReference type="SUPFAM" id="SSF82866">
    <property type="entry name" value="Multidrug efflux transporter AcrB transmembrane domain"/>
    <property type="match status" value="2"/>
</dbReference>
<dbReference type="PROSITE" id="PS50156">
    <property type="entry name" value="SSD"/>
    <property type="match status" value="1"/>
</dbReference>